<accession>A0A1H5DAE1</accession>
<dbReference type="RefSeq" id="WP_090384078.1">
    <property type="nucleotide sequence ID" value="NZ_CP156749.1"/>
</dbReference>
<dbReference type="STRING" id="53406.SAMN05421553_3265"/>
<dbReference type="InterPro" id="IPR035934">
    <property type="entry name" value="Phage_tail_protein-like_sf"/>
</dbReference>
<sequence length="162" mass="17885">MSQTLVILDALVARLQEYFGKQLSVELFPESPKNYRLNHPVGAVLVAFGSSKFGGSDAVDSVFLERNLVLPLTLVFKQLNGAKGVIGYLDQVRDCLSGWRPPHCDLSMVPVDEVFIGQVNGVWQYTQRFATRATQIQSPTITTFRDSQLGGQLQPPSFEATP</sequence>
<organism evidence="1 2">
    <name type="scientific">Pseudomonas anguilliseptica</name>
    <dbReference type="NCBI Taxonomy" id="53406"/>
    <lineage>
        <taxon>Bacteria</taxon>
        <taxon>Pseudomonadati</taxon>
        <taxon>Pseudomonadota</taxon>
        <taxon>Gammaproteobacteria</taxon>
        <taxon>Pseudomonadales</taxon>
        <taxon>Pseudomonadaceae</taxon>
        <taxon>Pseudomonas</taxon>
    </lineage>
</organism>
<keyword evidence="2" id="KW-1185">Reference proteome</keyword>
<dbReference type="Pfam" id="PF09646">
    <property type="entry name" value="Gp37"/>
    <property type="match status" value="1"/>
</dbReference>
<dbReference type="InterPro" id="IPR018602">
    <property type="entry name" value="Gp37/STM4215"/>
</dbReference>
<reference evidence="2" key="1">
    <citation type="submission" date="2016-10" db="EMBL/GenBank/DDBJ databases">
        <authorList>
            <person name="Varghese N."/>
            <person name="Submissions S."/>
        </authorList>
    </citation>
    <scope>NUCLEOTIDE SEQUENCE [LARGE SCALE GENOMIC DNA]</scope>
    <source>
        <strain evidence="2">DSM 12111</strain>
    </source>
</reference>
<protein>
    <submittedName>
        <fullName evidence="1">Gp37 protein</fullName>
    </submittedName>
</protein>
<dbReference type="AlphaFoldDB" id="A0A1H5DAE1"/>
<dbReference type="Proteomes" id="UP000242849">
    <property type="component" value="Unassembled WGS sequence"/>
</dbReference>
<evidence type="ECO:0000313" key="1">
    <source>
        <dbReference type="EMBL" id="SED75786.1"/>
    </source>
</evidence>
<proteinExistence type="predicted"/>
<gene>
    <name evidence="1" type="ORF">SAMN05421553_3265</name>
</gene>
<name>A0A1H5DAE1_PSEAG</name>
<dbReference type="Gene3D" id="3.30.2000.10">
    <property type="entry name" value="Phage tail protein-like"/>
    <property type="match status" value="1"/>
</dbReference>
<evidence type="ECO:0000313" key="2">
    <source>
        <dbReference type="Proteomes" id="UP000242849"/>
    </source>
</evidence>
<dbReference type="OrthoDB" id="8612631at2"/>
<dbReference type="InterPro" id="IPR038042">
    <property type="entry name" value="Gp37-like"/>
</dbReference>
<dbReference type="SUPFAM" id="SSF143749">
    <property type="entry name" value="Phage tail protein-like"/>
    <property type="match status" value="1"/>
</dbReference>
<dbReference type="EMBL" id="FNSC01000001">
    <property type="protein sequence ID" value="SED75786.1"/>
    <property type="molecule type" value="Genomic_DNA"/>
</dbReference>